<dbReference type="EC" id="2.7.7.60" evidence="7"/>
<evidence type="ECO:0000256" key="6">
    <source>
        <dbReference type="ARBA" id="ARBA00023229"/>
    </source>
</evidence>
<feature type="site" description="Transition state stabilizer" evidence="7">
    <location>
        <position position="20"/>
    </location>
</feature>
<accession>A0A482PNH9</accession>
<dbReference type="InterPro" id="IPR001228">
    <property type="entry name" value="IspD"/>
</dbReference>
<dbReference type="PANTHER" id="PTHR32125">
    <property type="entry name" value="2-C-METHYL-D-ERYTHRITOL 4-PHOSPHATE CYTIDYLYLTRANSFERASE, CHLOROPLASTIC"/>
    <property type="match status" value="1"/>
</dbReference>
<evidence type="ECO:0000256" key="1">
    <source>
        <dbReference type="ARBA" id="ARBA00001282"/>
    </source>
</evidence>
<dbReference type="EMBL" id="CP038008">
    <property type="protein sequence ID" value="QBY29492.1"/>
    <property type="molecule type" value="Genomic_DNA"/>
</dbReference>
<dbReference type="PANTHER" id="PTHR32125:SF4">
    <property type="entry name" value="2-C-METHYL-D-ERYTHRITOL 4-PHOSPHATE CYTIDYLYLTRANSFERASE, CHLOROPLASTIC"/>
    <property type="match status" value="1"/>
</dbReference>
<feature type="site" description="Transition state stabilizer" evidence="7">
    <location>
        <position position="27"/>
    </location>
</feature>
<comment type="pathway">
    <text evidence="2 7">Isoprenoid biosynthesis; isopentenyl diphosphate biosynthesis via DXP pathway; isopentenyl diphosphate from 1-deoxy-D-xylulose 5-phosphate: step 2/6.</text>
</comment>
<dbReference type="InterPro" id="IPR050088">
    <property type="entry name" value="IspD/TarI_cytidylyltransf_bact"/>
</dbReference>
<dbReference type="InterPro" id="IPR029044">
    <property type="entry name" value="Nucleotide-diphossugar_trans"/>
</dbReference>
<dbReference type="CDD" id="cd02516">
    <property type="entry name" value="CDP-ME_synthetase"/>
    <property type="match status" value="1"/>
</dbReference>
<dbReference type="AlphaFoldDB" id="A0A482PNH9"/>
<dbReference type="UniPathway" id="UPA00056">
    <property type="reaction ID" value="UER00093"/>
</dbReference>
<dbReference type="FunFam" id="3.90.550.10:FF:000003">
    <property type="entry name" value="2-C-methyl-D-erythritol 4-phosphate cytidylyltransferase"/>
    <property type="match status" value="1"/>
</dbReference>
<keyword evidence="4 7" id="KW-0808">Transferase</keyword>
<dbReference type="Pfam" id="PF01128">
    <property type="entry name" value="IspD"/>
    <property type="match status" value="1"/>
</dbReference>
<feature type="site" description="Positions MEP for the nucleophilic attack" evidence="7">
    <location>
        <position position="157"/>
    </location>
</feature>
<organism evidence="8">
    <name type="scientific">Citrobacter rodentium</name>
    <dbReference type="NCBI Taxonomy" id="67825"/>
    <lineage>
        <taxon>Bacteria</taxon>
        <taxon>Pseudomonadati</taxon>
        <taxon>Pseudomonadota</taxon>
        <taxon>Gammaproteobacteria</taxon>
        <taxon>Enterobacterales</taxon>
        <taxon>Enterobacteriaceae</taxon>
        <taxon>Citrobacter</taxon>
    </lineage>
</organism>
<dbReference type="OMA" id="TPMLIHA"/>
<comment type="subunit">
    <text evidence="7">Homodimer.</text>
</comment>
<gene>
    <name evidence="7 8" type="primary">ispD</name>
    <name evidence="8" type="ORF">E2R62_11870</name>
</gene>
<keyword evidence="6 7" id="KW-0414">Isoprene biosynthesis</keyword>
<dbReference type="InterPro" id="IPR034683">
    <property type="entry name" value="IspD/TarI"/>
</dbReference>
<proteinExistence type="inferred from homology"/>
<evidence type="ECO:0000256" key="2">
    <source>
        <dbReference type="ARBA" id="ARBA00004787"/>
    </source>
</evidence>
<evidence type="ECO:0000313" key="8">
    <source>
        <dbReference type="EMBL" id="QBY29492.1"/>
    </source>
</evidence>
<comment type="catalytic activity">
    <reaction evidence="1 7">
        <text>2-C-methyl-D-erythritol 4-phosphate + CTP + H(+) = 4-CDP-2-C-methyl-D-erythritol + diphosphate</text>
        <dbReference type="Rhea" id="RHEA:13429"/>
        <dbReference type="ChEBI" id="CHEBI:15378"/>
        <dbReference type="ChEBI" id="CHEBI:33019"/>
        <dbReference type="ChEBI" id="CHEBI:37563"/>
        <dbReference type="ChEBI" id="CHEBI:57823"/>
        <dbReference type="ChEBI" id="CHEBI:58262"/>
        <dbReference type="EC" id="2.7.7.60"/>
    </reaction>
</comment>
<sequence length="231" mass="25193">MAATYLDVCAVVPAAGFGRRMQTECPKQYLSIGNKTILEHAVHALLKHPQVTRVIIAISPGDSRFAQLPLAQHPQITVVDGGAERADSVLAGLQAAGRAEWVLVHDAARPCLHQDDLARLLAIRETSRTGGILAAPVRDTMKRAEPGVAAIAHTVERADLWHALTPQFFPRELLHDCLTRALNEGANITDEASALEYCGFHPQLVEGRADNIKVTRPEDLALAEFYLTRTM</sequence>
<name>A0A482PNH9_CITRO</name>
<dbReference type="InterPro" id="IPR018294">
    <property type="entry name" value="ISPD_synthase_CS"/>
</dbReference>
<evidence type="ECO:0000256" key="7">
    <source>
        <dbReference type="HAMAP-Rule" id="MF_00108"/>
    </source>
</evidence>
<comment type="similarity">
    <text evidence="3 7">Belongs to the IspD/TarI cytidylyltransferase family. IspD subfamily.</text>
</comment>
<protein>
    <recommendedName>
        <fullName evidence="7">2-C-methyl-D-erythritol 4-phosphate cytidylyltransferase</fullName>
        <ecNumber evidence="7">2.7.7.60</ecNumber>
    </recommendedName>
    <alternativeName>
        <fullName evidence="7">4-diphosphocytidyl-2C-methyl-D-erythritol synthase</fullName>
    </alternativeName>
    <alternativeName>
        <fullName evidence="7">MEP cytidylyltransferase</fullName>
        <shortName evidence="7">MCT</shortName>
    </alternativeName>
</protein>
<evidence type="ECO:0000256" key="3">
    <source>
        <dbReference type="ARBA" id="ARBA00009789"/>
    </source>
</evidence>
<dbReference type="NCBIfam" id="TIGR00453">
    <property type="entry name" value="ispD"/>
    <property type="match status" value="1"/>
</dbReference>
<feature type="site" description="Positions MEP for the nucleophilic attack" evidence="7">
    <location>
        <position position="213"/>
    </location>
</feature>
<dbReference type="GO" id="GO:0019288">
    <property type="term" value="P:isopentenyl diphosphate biosynthetic process, methylerythritol 4-phosphate pathway"/>
    <property type="evidence" value="ECO:0007669"/>
    <property type="project" value="UniProtKB-UniRule"/>
</dbReference>
<evidence type="ECO:0000256" key="5">
    <source>
        <dbReference type="ARBA" id="ARBA00022695"/>
    </source>
</evidence>
<dbReference type="SUPFAM" id="SSF53448">
    <property type="entry name" value="Nucleotide-diphospho-sugar transferases"/>
    <property type="match status" value="1"/>
</dbReference>
<dbReference type="GO" id="GO:0050518">
    <property type="term" value="F:2-C-methyl-D-erythritol 4-phosphate cytidylyltransferase activity"/>
    <property type="evidence" value="ECO:0007669"/>
    <property type="project" value="UniProtKB-UniRule"/>
</dbReference>
<dbReference type="PROSITE" id="PS01295">
    <property type="entry name" value="ISPD"/>
    <property type="match status" value="1"/>
</dbReference>
<evidence type="ECO:0000256" key="4">
    <source>
        <dbReference type="ARBA" id="ARBA00022679"/>
    </source>
</evidence>
<dbReference type="HAMAP" id="MF_00108">
    <property type="entry name" value="IspD"/>
    <property type="match status" value="1"/>
</dbReference>
<dbReference type="RefSeq" id="WP_012907179.1">
    <property type="nucleotide sequence ID" value="NZ_CAJTBI010000009.1"/>
</dbReference>
<comment type="function">
    <text evidence="7">Catalyzes the formation of 4-diphosphocytidyl-2-C-methyl-D-erythritol from CTP and 2-C-methyl-D-erythritol 4-phosphate (MEP).</text>
</comment>
<reference evidence="8" key="1">
    <citation type="submission" date="2019-03" db="EMBL/GenBank/DDBJ databases">
        <title>Complete genome sequence of enteropathogenic Citrobacter rodentium strain DBS100.</title>
        <authorList>
            <person name="Popov G."/>
            <person name="Fiebig A."/>
            <person name="Shideler S."/>
            <person name="Coombes B."/>
            <person name="Savchenko A."/>
        </authorList>
    </citation>
    <scope>NUCLEOTIDE SEQUENCE</scope>
    <source>
        <strain evidence="8">DBS100</strain>
    </source>
</reference>
<keyword evidence="5 7" id="KW-0548">Nucleotidyltransferase</keyword>
<dbReference type="Gene3D" id="3.90.550.10">
    <property type="entry name" value="Spore Coat Polysaccharide Biosynthesis Protein SpsA, Chain A"/>
    <property type="match status" value="1"/>
</dbReference>